<feature type="region of interest" description="Disordered" evidence="1">
    <location>
        <begin position="50"/>
        <end position="183"/>
    </location>
</feature>
<feature type="domain" description="eCIS core" evidence="2">
    <location>
        <begin position="182"/>
        <end position="257"/>
    </location>
</feature>
<dbReference type="EMBL" id="JAVRHN010000008">
    <property type="protein sequence ID" value="MDT0687016.1"/>
    <property type="molecule type" value="Genomic_DNA"/>
</dbReference>
<reference evidence="3 4" key="1">
    <citation type="submission" date="2023-09" db="EMBL/GenBank/DDBJ databases">
        <authorList>
            <person name="Rey-Velasco X."/>
        </authorList>
    </citation>
    <scope>NUCLEOTIDE SEQUENCE [LARGE SCALE GENOMIC DNA]</scope>
    <source>
        <strain evidence="3 4">F225</strain>
    </source>
</reference>
<dbReference type="RefSeq" id="WP_311500321.1">
    <property type="nucleotide sequence ID" value="NZ_JAVRHN010000008.1"/>
</dbReference>
<gene>
    <name evidence="3" type="ORF">RM541_11630</name>
</gene>
<dbReference type="InterPro" id="IPR025295">
    <property type="entry name" value="eCIS_core_dom"/>
</dbReference>
<evidence type="ECO:0000256" key="1">
    <source>
        <dbReference type="SAM" id="MobiDB-lite"/>
    </source>
</evidence>
<evidence type="ECO:0000259" key="2">
    <source>
        <dbReference type="Pfam" id="PF13699"/>
    </source>
</evidence>
<name>A0ABU3DTG6_9FLAO</name>
<feature type="compositionally biased region" description="Basic residues" evidence="1">
    <location>
        <begin position="8"/>
        <end position="17"/>
    </location>
</feature>
<protein>
    <submittedName>
        <fullName evidence="3">DUF4157 domain-containing protein</fullName>
    </submittedName>
</protein>
<feature type="compositionally biased region" description="Basic and acidic residues" evidence="1">
    <location>
        <begin position="95"/>
        <end position="122"/>
    </location>
</feature>
<dbReference type="Pfam" id="PF13699">
    <property type="entry name" value="eCIS_core"/>
    <property type="match status" value="1"/>
</dbReference>
<accession>A0ABU3DTG6</accession>
<feature type="compositionally biased region" description="Basic and acidic residues" evidence="1">
    <location>
        <begin position="52"/>
        <end position="68"/>
    </location>
</feature>
<proteinExistence type="predicted"/>
<evidence type="ECO:0000313" key="4">
    <source>
        <dbReference type="Proteomes" id="UP001253848"/>
    </source>
</evidence>
<feature type="region of interest" description="Disordered" evidence="1">
    <location>
        <begin position="1"/>
        <end position="37"/>
    </location>
</feature>
<keyword evidence="4" id="KW-1185">Reference proteome</keyword>
<evidence type="ECO:0000313" key="3">
    <source>
        <dbReference type="EMBL" id="MDT0687016.1"/>
    </source>
</evidence>
<feature type="compositionally biased region" description="Polar residues" evidence="1">
    <location>
        <begin position="159"/>
        <end position="171"/>
    </location>
</feature>
<comment type="caution">
    <text evidence="3">The sequence shown here is derived from an EMBL/GenBank/DDBJ whole genome shotgun (WGS) entry which is preliminary data.</text>
</comment>
<feature type="compositionally biased region" description="Basic and acidic residues" evidence="1">
    <location>
        <begin position="130"/>
        <end position="145"/>
    </location>
</feature>
<organism evidence="3 4">
    <name type="scientific">Autumnicola psychrophila</name>
    <dbReference type="NCBI Taxonomy" id="3075592"/>
    <lineage>
        <taxon>Bacteria</taxon>
        <taxon>Pseudomonadati</taxon>
        <taxon>Bacteroidota</taxon>
        <taxon>Flavobacteriia</taxon>
        <taxon>Flavobacteriales</taxon>
        <taxon>Flavobacteriaceae</taxon>
        <taxon>Autumnicola</taxon>
    </lineage>
</organism>
<sequence length="677" mass="75066">MKMMKGNFKSRRHRNPHKHGENEKKASPFFSNDNHTPFFNAGIQTKLSVGKPGDKYEKEADHMADSVVKHSKSKPLIQNKEIGSVQRESLASPQEDEKLGTAEQRMEEDKLVQEKPMIQKEENQEEEEMLNMKEESGEKEMISKQDEEEEVAIQEKSDNPSQASPQNMPQQLKSKSGKGKSLSKNIKAEMESSFGTDFRDVNIHTDKEAVDMNKSLNAQAFTYGLDVFFNSGKYNPGSTKGKHLLAHELTHVVQQNASKKIQKEAETDATGNYTNNYIFRQNSFFRRVRRAVSDGPLTDEEITDLKADAIQRNGTVQHAELLLMAAMRNPVNVAVLNAHTTGNLIISMTAISTADRDHVMNVGREAVPLDIQLLRFRRYMAELGLSPESTAALDSEVGIRVFQEIQAAGGNSFRNQADKISVHLTSGSTVASVEVLTSMLNAASENTAGDKVMAGIAYIVAKEYNHPMASRLLHGSLKVDALIPSVYRRLLGGGDAQYQYSTDNDLSKADTLYLPTNLDLFQIMDRALIIHELTHAEDDFSSQTERSVNSIDLEMNAYRAQSKYIMDQIRAYPSGTVPGLVSSGSELANSDPTHYWGYISAAKVNTAIYNTVLNEILTTPPTSKTSSEVTIDLGNSIAVIDANLRNAIVNLKDSRGRNLYNPASNTRLEGASGHFFH</sequence>
<dbReference type="Proteomes" id="UP001253848">
    <property type="component" value="Unassembled WGS sequence"/>
</dbReference>